<evidence type="ECO:0008006" key="3">
    <source>
        <dbReference type="Google" id="ProtNLM"/>
    </source>
</evidence>
<name>L0GXZ3_9GAMM</name>
<gene>
    <name evidence="1" type="ORF">Thimo_1380</name>
</gene>
<reference evidence="1 2" key="1">
    <citation type="submission" date="2011-09" db="EMBL/GenBank/DDBJ databases">
        <title>Complete sequence of chromosome of Thioflavicoccus mobilis 8321.</title>
        <authorList>
            <consortium name="US DOE Joint Genome Institute"/>
            <person name="Lucas S."/>
            <person name="Han J."/>
            <person name="Lapidus A."/>
            <person name="Cheng J.-F."/>
            <person name="Goodwin L."/>
            <person name="Pitluck S."/>
            <person name="Peters L."/>
            <person name="Ovchinnikova G."/>
            <person name="Lu M."/>
            <person name="Detter J.C."/>
            <person name="Han C."/>
            <person name="Tapia R."/>
            <person name="Land M."/>
            <person name="Hauser L."/>
            <person name="Kyrpides N."/>
            <person name="Ivanova N."/>
            <person name="Pagani I."/>
            <person name="Vogl K."/>
            <person name="Liu Z."/>
            <person name="Imhoff J."/>
            <person name="Thiel V."/>
            <person name="Frigaard N.-U."/>
            <person name="Bryant D."/>
            <person name="Woyke T."/>
        </authorList>
    </citation>
    <scope>NUCLEOTIDE SEQUENCE [LARGE SCALE GENOMIC DNA]</scope>
    <source>
        <strain evidence="1 2">8321</strain>
    </source>
</reference>
<protein>
    <recommendedName>
        <fullName evidence="3">Addiction module toxin, RelE/StbE family</fullName>
    </recommendedName>
</protein>
<dbReference type="HOGENOM" id="CLU_161929_0_0_6"/>
<dbReference type="EMBL" id="CP003051">
    <property type="protein sequence ID" value="AGA90174.1"/>
    <property type="molecule type" value="Genomic_DNA"/>
</dbReference>
<organism evidence="1 2">
    <name type="scientific">Thioflavicoccus mobilis 8321</name>
    <dbReference type="NCBI Taxonomy" id="765912"/>
    <lineage>
        <taxon>Bacteria</taxon>
        <taxon>Pseudomonadati</taxon>
        <taxon>Pseudomonadota</taxon>
        <taxon>Gammaproteobacteria</taxon>
        <taxon>Chromatiales</taxon>
        <taxon>Chromatiaceae</taxon>
        <taxon>Thioflavicoccus</taxon>
    </lineage>
</organism>
<evidence type="ECO:0000313" key="2">
    <source>
        <dbReference type="Proteomes" id="UP000010816"/>
    </source>
</evidence>
<proteinExistence type="predicted"/>
<dbReference type="Gene3D" id="3.30.2310.20">
    <property type="entry name" value="RelE-like"/>
    <property type="match status" value="1"/>
</dbReference>
<dbReference type="InterPro" id="IPR035093">
    <property type="entry name" value="RelE/ParE_toxin_dom_sf"/>
</dbReference>
<dbReference type="Proteomes" id="UP000010816">
    <property type="component" value="Chromosome"/>
</dbReference>
<dbReference type="OrthoDB" id="9798691at2"/>
<sequence>MSFALVTTQHFERRARKFLRKHPDLRQALRDTLDGLCRDPFQPKLKLHPLSGNLGGVQAVSVTYSYRVTLLVRVTEQEIVLLDIGTHDEVYR</sequence>
<dbReference type="eggNOG" id="COG3041">
    <property type="taxonomic scope" value="Bacteria"/>
</dbReference>
<keyword evidence="2" id="KW-1185">Reference proteome</keyword>
<dbReference type="AlphaFoldDB" id="L0GXZ3"/>
<dbReference type="STRING" id="765912.Thimo_1380"/>
<dbReference type="PATRIC" id="fig|765912.4.peg.1348"/>
<dbReference type="KEGG" id="tmb:Thimo_1380"/>
<accession>L0GXZ3</accession>
<evidence type="ECO:0000313" key="1">
    <source>
        <dbReference type="EMBL" id="AGA90174.1"/>
    </source>
</evidence>
<dbReference type="RefSeq" id="WP_015280318.1">
    <property type="nucleotide sequence ID" value="NC_019940.1"/>
</dbReference>
<dbReference type="SUPFAM" id="SSF143011">
    <property type="entry name" value="RelE-like"/>
    <property type="match status" value="1"/>
</dbReference>